<dbReference type="STRING" id="1890364.A0A2P6NVM1"/>
<evidence type="ECO:0000256" key="2">
    <source>
        <dbReference type="SAM" id="MobiDB-lite"/>
    </source>
</evidence>
<dbReference type="GO" id="GO:0004725">
    <property type="term" value="F:protein tyrosine phosphatase activity"/>
    <property type="evidence" value="ECO:0007669"/>
    <property type="project" value="InterPro"/>
</dbReference>
<dbReference type="InterPro" id="IPR000387">
    <property type="entry name" value="Tyr_Pase_dom"/>
</dbReference>
<evidence type="ECO:0000313" key="6">
    <source>
        <dbReference type="EMBL" id="PRP88003.1"/>
    </source>
</evidence>
<sequence>MVAVTKHPSAQEVTKKRERNTPDRVVYWDILWERNSPTRTEEGKACKFENFENWTAEKNSHMAIYGLYSNWITDNVIAMARPSSKGIKEHDMISQFQNFRTGAIINLQMPGEHASCGDGLDGAFSYRPEAFMDNGISFFNFGWNDMGVPQLDFLLNVVQVMSFCIHEQRKNVAVHCHAGLGRTGLAIACYLIFQGMAQKEAIALVRLKRKGTIQNSAQERFIGRFDKYLMALRTTFIEKKNEQESLDVLLKRQSRLLHGTEQQRLRYIPKVLYEISLRLRDLGSVEGDPMVQLTEARRDPKKISSFKEQINQGNWKSIRTETNPWLLLQLVLEWFAQFKEPFLSPQTIQELSDDIMTPVPQLIENITKTQKWTLYNLVEIVSAFPAQSEEMTTQINILLSRSIFRSTNTFVKSSGSPMTPKSSKKSEPSDPSIPLSILLTRLRKDSYRLPQRVLNFERENGGPTRMTLTDEQILKDLKVAVSPSNQDSPSEAQRINADS</sequence>
<dbReference type="FunFam" id="3.90.190.10:FF:000157">
    <property type="entry name" value="Protein-tyrosine phosphatase"/>
    <property type="match status" value="1"/>
</dbReference>
<keyword evidence="1" id="KW-0378">Hydrolase</keyword>
<evidence type="ECO:0000256" key="1">
    <source>
        <dbReference type="ARBA" id="ARBA00022801"/>
    </source>
</evidence>
<organism evidence="6 7">
    <name type="scientific">Planoprotostelium fungivorum</name>
    <dbReference type="NCBI Taxonomy" id="1890364"/>
    <lineage>
        <taxon>Eukaryota</taxon>
        <taxon>Amoebozoa</taxon>
        <taxon>Evosea</taxon>
        <taxon>Variosea</taxon>
        <taxon>Cavosteliida</taxon>
        <taxon>Cavosteliaceae</taxon>
        <taxon>Planoprotostelium</taxon>
    </lineage>
</organism>
<dbReference type="InterPro" id="IPR050561">
    <property type="entry name" value="PTP"/>
</dbReference>
<feature type="domain" description="Tyrosine-protein phosphatase" evidence="4">
    <location>
        <begin position="1"/>
        <end position="222"/>
    </location>
</feature>
<dbReference type="EMBL" id="MDYQ01000015">
    <property type="protein sequence ID" value="PRP88003.1"/>
    <property type="molecule type" value="Genomic_DNA"/>
</dbReference>
<dbReference type="CDD" id="cd14506">
    <property type="entry name" value="PTP_PTPDC1"/>
    <property type="match status" value="1"/>
</dbReference>
<dbReference type="PANTHER" id="PTHR23339">
    <property type="entry name" value="TYROSINE SPECIFIC PROTEIN PHOSPHATASE AND DUAL SPECIFICITY PROTEIN PHOSPHATASE"/>
    <property type="match status" value="1"/>
</dbReference>
<dbReference type="InterPro" id="IPR020422">
    <property type="entry name" value="TYR_PHOSPHATASE_DUAL_dom"/>
</dbReference>
<dbReference type="OrthoDB" id="2017893at2759"/>
<dbReference type="SUPFAM" id="SSF52799">
    <property type="entry name" value="(Phosphotyrosine protein) phosphatases II"/>
    <property type="match status" value="1"/>
</dbReference>
<comment type="caution">
    <text evidence="6">The sequence shown here is derived from an EMBL/GenBank/DDBJ whole genome shotgun (WGS) entry which is preliminary data.</text>
</comment>
<feature type="domain" description="Tyrosine-protein phosphatase" evidence="3">
    <location>
        <begin position="67"/>
        <end position="234"/>
    </location>
</feature>
<dbReference type="InterPro" id="IPR049573">
    <property type="entry name" value="PTPDC1_PTP"/>
</dbReference>
<feature type="region of interest" description="Disordered" evidence="2">
    <location>
        <begin position="480"/>
        <end position="499"/>
    </location>
</feature>
<feature type="compositionally biased region" description="Polar residues" evidence="2">
    <location>
        <begin position="482"/>
        <end position="499"/>
    </location>
</feature>
<evidence type="ECO:0000259" key="5">
    <source>
        <dbReference type="PROSITE" id="PS50056"/>
    </source>
</evidence>
<dbReference type="Gene3D" id="3.90.190.10">
    <property type="entry name" value="Protein tyrosine phosphatase superfamily"/>
    <property type="match status" value="1"/>
</dbReference>
<dbReference type="GO" id="GO:0060271">
    <property type="term" value="P:cilium assembly"/>
    <property type="evidence" value="ECO:0007669"/>
    <property type="project" value="InterPro"/>
</dbReference>
<dbReference type="Pfam" id="PF22785">
    <property type="entry name" value="Tc-R-P"/>
    <property type="match status" value="1"/>
</dbReference>
<dbReference type="AlphaFoldDB" id="A0A2P6NVM1"/>
<evidence type="ECO:0000259" key="4">
    <source>
        <dbReference type="PROSITE" id="PS50055"/>
    </source>
</evidence>
<dbReference type="InParanoid" id="A0A2P6NVM1"/>
<dbReference type="InterPro" id="IPR003595">
    <property type="entry name" value="Tyr_Pase_cat"/>
</dbReference>
<proteinExistence type="predicted"/>
<dbReference type="Proteomes" id="UP000241769">
    <property type="component" value="Unassembled WGS sequence"/>
</dbReference>
<dbReference type="PROSITE" id="PS00383">
    <property type="entry name" value="TYR_PHOSPHATASE_1"/>
    <property type="match status" value="1"/>
</dbReference>
<dbReference type="SMART" id="SM00404">
    <property type="entry name" value="PTPc_motif"/>
    <property type="match status" value="1"/>
</dbReference>
<accession>A0A2P6NVM1</accession>
<dbReference type="InterPro" id="IPR000242">
    <property type="entry name" value="PTP_cat"/>
</dbReference>
<feature type="domain" description="Tyrosine specific protein phosphatases" evidence="5">
    <location>
        <begin position="151"/>
        <end position="220"/>
    </location>
</feature>
<evidence type="ECO:0000259" key="3">
    <source>
        <dbReference type="PROSITE" id="PS50054"/>
    </source>
</evidence>
<keyword evidence="7" id="KW-1185">Reference proteome</keyword>
<feature type="region of interest" description="Disordered" evidence="2">
    <location>
        <begin position="410"/>
        <end position="434"/>
    </location>
</feature>
<dbReference type="InterPro" id="IPR016130">
    <property type="entry name" value="Tyr_Pase_AS"/>
</dbReference>
<feature type="compositionally biased region" description="Low complexity" evidence="2">
    <location>
        <begin position="412"/>
        <end position="421"/>
    </location>
</feature>
<dbReference type="PROSITE" id="PS50054">
    <property type="entry name" value="TYR_PHOSPHATASE_DUAL"/>
    <property type="match status" value="1"/>
</dbReference>
<dbReference type="PROSITE" id="PS50055">
    <property type="entry name" value="TYR_PHOSPHATASE_PTP"/>
    <property type="match status" value="1"/>
</dbReference>
<dbReference type="PROSITE" id="PS50056">
    <property type="entry name" value="TYR_PHOSPHATASE_2"/>
    <property type="match status" value="1"/>
</dbReference>
<name>A0A2P6NVM1_9EUKA</name>
<evidence type="ECO:0000313" key="7">
    <source>
        <dbReference type="Proteomes" id="UP000241769"/>
    </source>
</evidence>
<reference evidence="6 7" key="1">
    <citation type="journal article" date="2018" name="Genome Biol. Evol.">
        <title>Multiple Roots of Fruiting Body Formation in Amoebozoa.</title>
        <authorList>
            <person name="Hillmann F."/>
            <person name="Forbes G."/>
            <person name="Novohradska S."/>
            <person name="Ferling I."/>
            <person name="Riege K."/>
            <person name="Groth M."/>
            <person name="Westermann M."/>
            <person name="Marz M."/>
            <person name="Spaller T."/>
            <person name="Winckler T."/>
            <person name="Schaap P."/>
            <person name="Glockner G."/>
        </authorList>
    </citation>
    <scope>NUCLEOTIDE SEQUENCE [LARGE SCALE GENOMIC DNA]</scope>
    <source>
        <strain evidence="6 7">Jena</strain>
    </source>
</reference>
<protein>
    <submittedName>
        <fullName evidence="6">Protein tyrosine phosphatase domain-containing protein 1</fullName>
    </submittedName>
</protein>
<dbReference type="InterPro" id="IPR029021">
    <property type="entry name" value="Prot-tyrosine_phosphatase-like"/>
</dbReference>
<gene>
    <name evidence="6" type="ORF">PROFUN_04431</name>
</gene>